<reference evidence="3" key="2">
    <citation type="submission" date="2019-09" db="UniProtKB">
        <authorList>
            <consortium name="WormBaseParasite"/>
        </authorList>
    </citation>
    <scope>IDENTIFICATION</scope>
</reference>
<gene>
    <name evidence="1" type="ORF">HPBE_LOCUS14541</name>
</gene>
<evidence type="ECO:0000313" key="2">
    <source>
        <dbReference type="Proteomes" id="UP000050761"/>
    </source>
</evidence>
<accession>A0A3P7ZJS2</accession>
<dbReference type="WBParaSite" id="HPBE_0001454001-mRNA-1">
    <property type="protein sequence ID" value="HPBE_0001454001-mRNA-1"/>
    <property type="gene ID" value="HPBE_0001454001"/>
</dbReference>
<dbReference type="EMBL" id="UZAH01028407">
    <property type="protein sequence ID" value="VDO99950.1"/>
    <property type="molecule type" value="Genomic_DNA"/>
</dbReference>
<keyword evidence="2" id="KW-1185">Reference proteome</keyword>
<dbReference type="Proteomes" id="UP000050761">
    <property type="component" value="Unassembled WGS sequence"/>
</dbReference>
<dbReference type="AlphaFoldDB" id="A0A183G0C7"/>
<name>A0A183G0C7_HELPZ</name>
<protein>
    <submittedName>
        <fullName evidence="3">SHSP domain-containing protein</fullName>
    </submittedName>
</protein>
<evidence type="ECO:0000313" key="3">
    <source>
        <dbReference type="WBParaSite" id="HPBE_0001454001-mRNA-1"/>
    </source>
</evidence>
<organism evidence="2 3">
    <name type="scientific">Heligmosomoides polygyrus</name>
    <name type="common">Parasitic roundworm</name>
    <dbReference type="NCBI Taxonomy" id="6339"/>
    <lineage>
        <taxon>Eukaryota</taxon>
        <taxon>Metazoa</taxon>
        <taxon>Ecdysozoa</taxon>
        <taxon>Nematoda</taxon>
        <taxon>Chromadorea</taxon>
        <taxon>Rhabditida</taxon>
        <taxon>Rhabditina</taxon>
        <taxon>Rhabditomorpha</taxon>
        <taxon>Strongyloidea</taxon>
        <taxon>Heligmosomidae</taxon>
        <taxon>Heligmosomoides</taxon>
    </lineage>
</organism>
<accession>A0A183G0C7</accession>
<evidence type="ECO:0000313" key="1">
    <source>
        <dbReference type="EMBL" id="VDO99950.1"/>
    </source>
</evidence>
<proteinExistence type="predicted"/>
<reference evidence="1 2" key="1">
    <citation type="submission" date="2018-11" db="EMBL/GenBank/DDBJ databases">
        <authorList>
            <consortium name="Pathogen Informatics"/>
        </authorList>
    </citation>
    <scope>NUCLEOTIDE SEQUENCE [LARGE SCALE GENOMIC DNA]</scope>
</reference>
<sequence length="81" mass="9314">MMLRLRVPAEYTSKMKHRWAGHLCEEWTDKAKNNSGVDSKRVQASSRKVTIVGDDHLTISNEMNRLTVVVIVPIQLYEHHG</sequence>